<proteinExistence type="predicted"/>
<accession>A0A6B0UH75</accession>
<reference evidence="1" key="1">
    <citation type="submission" date="2019-12" db="EMBL/GenBank/DDBJ databases">
        <title>An insight into the sialome of adult female Ixodes ricinus ticks feeding for 6 days.</title>
        <authorList>
            <person name="Perner J."/>
            <person name="Ribeiro J.M.C."/>
        </authorList>
    </citation>
    <scope>NUCLEOTIDE SEQUENCE</scope>
    <source>
        <strain evidence="1">Semi-engorged</strain>
        <tissue evidence="1">Salivary glands</tissue>
    </source>
</reference>
<organism evidence="1">
    <name type="scientific">Ixodes ricinus</name>
    <name type="common">Common tick</name>
    <name type="synonym">Acarus ricinus</name>
    <dbReference type="NCBI Taxonomy" id="34613"/>
    <lineage>
        <taxon>Eukaryota</taxon>
        <taxon>Metazoa</taxon>
        <taxon>Ecdysozoa</taxon>
        <taxon>Arthropoda</taxon>
        <taxon>Chelicerata</taxon>
        <taxon>Arachnida</taxon>
        <taxon>Acari</taxon>
        <taxon>Parasitiformes</taxon>
        <taxon>Ixodida</taxon>
        <taxon>Ixodoidea</taxon>
        <taxon>Ixodidae</taxon>
        <taxon>Ixodinae</taxon>
        <taxon>Ixodes</taxon>
    </lineage>
</organism>
<name>A0A6B0UH75_IXORI</name>
<protein>
    <submittedName>
        <fullName evidence="1">Uncharacterized protein</fullName>
    </submittedName>
</protein>
<sequence length="108" mass="12283">MPRSLLEDSKIIYACTEGSRVRSTIVRKLKKVFWMIVPCPRTAKTAVFSYASSKVLNTSFPRNSLKGVILMPLYKLIMPTQQAAICTVCYVLSCHNVPYVLFYYFSST</sequence>
<dbReference type="AlphaFoldDB" id="A0A6B0UH75"/>
<evidence type="ECO:0000313" key="1">
    <source>
        <dbReference type="EMBL" id="MXU89537.1"/>
    </source>
</evidence>
<dbReference type="EMBL" id="GIFC01007454">
    <property type="protein sequence ID" value="MXU89537.1"/>
    <property type="molecule type" value="Transcribed_RNA"/>
</dbReference>